<evidence type="ECO:0000313" key="2">
    <source>
        <dbReference type="Proteomes" id="UP000051085"/>
    </source>
</evidence>
<proteinExistence type="predicted"/>
<evidence type="ECO:0000313" key="1">
    <source>
        <dbReference type="EMBL" id="KRM35977.1"/>
    </source>
</evidence>
<gene>
    <name evidence="1" type="ORF">FD34_GL000236</name>
</gene>
<protein>
    <recommendedName>
        <fullName evidence="3">DUF523 domain-containing protein</fullName>
    </recommendedName>
</protein>
<dbReference type="Proteomes" id="UP000051085">
    <property type="component" value="Unassembled WGS sequence"/>
</dbReference>
<sequence length="171" mass="18237">MILISACLAGFNVRYDGGNARNDLAVKLVAMGQAITVCPEIMGGFRTPRLPAEIQGGTGDDVLAGQAVVVNRAGQDVTKEYLAGARMVLKIAQDHGVTVSFLKQKSPACGTKLVYDGHFTGHRIPGMGVTAALLQAHNIKCFGDEDLKLANVEPYVDPITWGNLHHNNLRA</sequence>
<dbReference type="Pfam" id="PF04463">
    <property type="entry name" value="2-thiour_desulf"/>
    <property type="match status" value="1"/>
</dbReference>
<accession>A0A922PUB5</accession>
<organism evidence="1 2">
    <name type="scientific">Limosilactobacillus pontis DSM 8475</name>
    <dbReference type="NCBI Taxonomy" id="1423794"/>
    <lineage>
        <taxon>Bacteria</taxon>
        <taxon>Bacillati</taxon>
        <taxon>Bacillota</taxon>
        <taxon>Bacilli</taxon>
        <taxon>Lactobacillales</taxon>
        <taxon>Lactobacillaceae</taxon>
        <taxon>Limosilactobacillus</taxon>
    </lineage>
</organism>
<dbReference type="EMBL" id="AZGO01000055">
    <property type="protein sequence ID" value="KRM35977.1"/>
    <property type="molecule type" value="Genomic_DNA"/>
</dbReference>
<dbReference type="AlphaFoldDB" id="A0A922PUB5"/>
<reference evidence="1 2" key="1">
    <citation type="journal article" date="2015" name="Genome Announc.">
        <title>Expanding the biotechnology potential of lactobacilli through comparative genomics of 213 strains and associated genera.</title>
        <authorList>
            <person name="Sun Z."/>
            <person name="Harris H.M."/>
            <person name="McCann A."/>
            <person name="Guo C."/>
            <person name="Argimon S."/>
            <person name="Zhang W."/>
            <person name="Yang X."/>
            <person name="Jeffery I.B."/>
            <person name="Cooney J.C."/>
            <person name="Kagawa T.F."/>
            <person name="Liu W."/>
            <person name="Song Y."/>
            <person name="Salvetti E."/>
            <person name="Wrobel A."/>
            <person name="Rasinkangas P."/>
            <person name="Parkhill J."/>
            <person name="Rea M.C."/>
            <person name="O'Sullivan O."/>
            <person name="Ritari J."/>
            <person name="Douillard F.P."/>
            <person name="Paul Ross R."/>
            <person name="Yang R."/>
            <person name="Briner A.E."/>
            <person name="Felis G.E."/>
            <person name="de Vos W.M."/>
            <person name="Barrangou R."/>
            <person name="Klaenhammer T.R."/>
            <person name="Caufield P.W."/>
            <person name="Cui Y."/>
            <person name="Zhang H."/>
            <person name="O'Toole P.W."/>
        </authorList>
    </citation>
    <scope>NUCLEOTIDE SEQUENCE [LARGE SCALE GENOMIC DNA]</scope>
    <source>
        <strain evidence="1 2">DSM 8475</strain>
    </source>
</reference>
<name>A0A922PUB5_9LACO</name>
<dbReference type="PANTHER" id="PTHR30087">
    <property type="entry name" value="INNER MEMBRANE PROTEIN"/>
    <property type="match status" value="1"/>
</dbReference>
<dbReference type="RefSeq" id="WP_057807343.1">
    <property type="nucleotide sequence ID" value="NZ_AZGO01000055.1"/>
</dbReference>
<evidence type="ECO:0008006" key="3">
    <source>
        <dbReference type="Google" id="ProtNLM"/>
    </source>
</evidence>
<dbReference type="InterPro" id="IPR007553">
    <property type="entry name" value="2-thiour_desulf"/>
</dbReference>
<comment type="caution">
    <text evidence="1">The sequence shown here is derived from an EMBL/GenBank/DDBJ whole genome shotgun (WGS) entry which is preliminary data.</text>
</comment>
<dbReference type="GeneID" id="87978381"/>
<dbReference type="PANTHER" id="PTHR30087:SF1">
    <property type="entry name" value="HYPOTHETICAL CYTOSOLIC PROTEIN"/>
    <property type="match status" value="1"/>
</dbReference>